<accession>A0ABV6EJI6</accession>
<organism evidence="8 9">
    <name type="scientific">Serratia aquatilis</name>
    <dbReference type="NCBI Taxonomy" id="1737515"/>
    <lineage>
        <taxon>Bacteria</taxon>
        <taxon>Pseudomonadati</taxon>
        <taxon>Pseudomonadota</taxon>
        <taxon>Gammaproteobacteria</taxon>
        <taxon>Enterobacterales</taxon>
        <taxon>Yersiniaceae</taxon>
        <taxon>Serratia</taxon>
    </lineage>
</organism>
<dbReference type="InterPro" id="IPR017039">
    <property type="entry name" value="Virul_fac_BrkB"/>
</dbReference>
<keyword evidence="6 7" id="KW-0472">Membrane</keyword>
<feature type="transmembrane region" description="Helical" evidence="7">
    <location>
        <begin position="39"/>
        <end position="61"/>
    </location>
</feature>
<dbReference type="PANTHER" id="PTHR30213">
    <property type="entry name" value="INNER MEMBRANE PROTEIN YHJD"/>
    <property type="match status" value="1"/>
</dbReference>
<evidence type="ECO:0000313" key="9">
    <source>
        <dbReference type="Proteomes" id="UP001589792"/>
    </source>
</evidence>
<dbReference type="PIRSF" id="PIRSF035875">
    <property type="entry name" value="RNase_BN"/>
    <property type="match status" value="1"/>
</dbReference>
<comment type="similarity">
    <text evidence="7">Belongs to the UPF0761 family.</text>
</comment>
<evidence type="ECO:0000256" key="3">
    <source>
        <dbReference type="ARBA" id="ARBA00022519"/>
    </source>
</evidence>
<dbReference type="HAMAP" id="MF_00672">
    <property type="entry name" value="UPF0761"/>
    <property type="match status" value="1"/>
</dbReference>
<protein>
    <recommendedName>
        <fullName evidence="7">UPF0761 membrane protein ACFFJ3_22190</fullName>
    </recommendedName>
</protein>
<dbReference type="PANTHER" id="PTHR30213:SF0">
    <property type="entry name" value="UPF0761 MEMBRANE PROTEIN YIHY"/>
    <property type="match status" value="1"/>
</dbReference>
<keyword evidence="3" id="KW-0997">Cell inner membrane</keyword>
<gene>
    <name evidence="8" type="ORF">ACFFJ3_22190</name>
</gene>
<comment type="caution">
    <text evidence="8">The sequence shown here is derived from an EMBL/GenBank/DDBJ whole genome shotgun (WGS) entry which is preliminary data.</text>
</comment>
<evidence type="ECO:0000256" key="7">
    <source>
        <dbReference type="HAMAP-Rule" id="MF_00672"/>
    </source>
</evidence>
<evidence type="ECO:0000256" key="6">
    <source>
        <dbReference type="ARBA" id="ARBA00023136"/>
    </source>
</evidence>
<sequence length="293" mass="32722">MSFFRRKKLPSSIKPGITFGRLLIKRIDSDGLTMLAGHLAYVSLLSLVPLITVVFALFAAFPVFADISIQLKSFIFSNFMPATGNVIQRYLEQFIANSNRMTVVGTCGLIITALLLISSVDSVLNTIWRSKNKRPIVFSFAVYWMVLTLGPLLVGASMAISSYLLSLNWFTQTGVNSLLDDALRVFPLILSWVSFWLLYSVVPTVRVPAKDALVGALFAGVLFELGKKGFALYVTMFPSYQLIYGVLAVIPILFLWVYWSWCIVLLGAEITVTLGEYRLYQQQKAEQEQEGSL</sequence>
<feature type="transmembrane region" description="Helical" evidence="7">
    <location>
        <begin position="242"/>
        <end position="268"/>
    </location>
</feature>
<evidence type="ECO:0000256" key="4">
    <source>
        <dbReference type="ARBA" id="ARBA00022692"/>
    </source>
</evidence>
<dbReference type="NCBIfam" id="NF002457">
    <property type="entry name" value="PRK01637.1"/>
    <property type="match status" value="1"/>
</dbReference>
<dbReference type="RefSeq" id="WP_380679906.1">
    <property type="nucleotide sequence ID" value="NZ_CP173186.1"/>
</dbReference>
<reference evidence="8 9" key="1">
    <citation type="submission" date="2024-09" db="EMBL/GenBank/DDBJ databases">
        <authorList>
            <person name="Sun Q."/>
            <person name="Mori K."/>
        </authorList>
    </citation>
    <scope>NUCLEOTIDE SEQUENCE [LARGE SCALE GENOMIC DNA]</scope>
    <source>
        <strain evidence="8 9">CCM 8626</strain>
    </source>
</reference>
<keyword evidence="4 7" id="KW-0812">Transmembrane</keyword>
<evidence type="ECO:0000256" key="5">
    <source>
        <dbReference type="ARBA" id="ARBA00022989"/>
    </source>
</evidence>
<proteinExistence type="inferred from homology"/>
<evidence type="ECO:0000256" key="1">
    <source>
        <dbReference type="ARBA" id="ARBA00004651"/>
    </source>
</evidence>
<dbReference type="NCBIfam" id="TIGR00765">
    <property type="entry name" value="yihY_not_rbn"/>
    <property type="match status" value="1"/>
</dbReference>
<comment type="subcellular location">
    <subcellularLocation>
        <location evidence="1 7">Cell membrane</location>
        <topology evidence="1 7">Multi-pass membrane protein</topology>
    </subcellularLocation>
</comment>
<keyword evidence="5 7" id="KW-1133">Transmembrane helix</keyword>
<name>A0ABV6EJI6_9GAMM</name>
<dbReference type="EMBL" id="JBHLXG010000037">
    <property type="protein sequence ID" value="MFC0229167.1"/>
    <property type="molecule type" value="Genomic_DNA"/>
</dbReference>
<keyword evidence="2 7" id="KW-1003">Cell membrane</keyword>
<dbReference type="Proteomes" id="UP001589792">
    <property type="component" value="Unassembled WGS sequence"/>
</dbReference>
<feature type="transmembrane region" description="Helical" evidence="7">
    <location>
        <begin position="185"/>
        <end position="202"/>
    </location>
</feature>
<evidence type="ECO:0000313" key="8">
    <source>
        <dbReference type="EMBL" id="MFC0229167.1"/>
    </source>
</evidence>
<keyword evidence="9" id="KW-1185">Reference proteome</keyword>
<feature type="transmembrane region" description="Helical" evidence="7">
    <location>
        <begin position="136"/>
        <end position="165"/>
    </location>
</feature>
<evidence type="ECO:0000256" key="2">
    <source>
        <dbReference type="ARBA" id="ARBA00022475"/>
    </source>
</evidence>
<feature type="transmembrane region" description="Helical" evidence="7">
    <location>
        <begin position="103"/>
        <end position="124"/>
    </location>
</feature>
<dbReference type="Pfam" id="PF03631">
    <property type="entry name" value="Virul_fac_BrkB"/>
    <property type="match status" value="1"/>
</dbReference>
<dbReference type="InterPro" id="IPR023679">
    <property type="entry name" value="UPF0761_bac"/>
</dbReference>
<feature type="transmembrane region" description="Helical" evidence="7">
    <location>
        <begin position="214"/>
        <end position="236"/>
    </location>
</feature>